<evidence type="ECO:0000313" key="8">
    <source>
        <dbReference type="Proteomes" id="UP000580250"/>
    </source>
</evidence>
<proteinExistence type="inferred from homology"/>
<feature type="transmembrane region" description="Helical" evidence="6">
    <location>
        <begin position="93"/>
        <end position="117"/>
    </location>
</feature>
<protein>
    <recommendedName>
        <fullName evidence="6">Serpentine receptor class gamma</fullName>
    </recommendedName>
</protein>
<organism evidence="7 8">
    <name type="scientific">Meloidogyne enterolobii</name>
    <name type="common">Root-knot nematode worm</name>
    <name type="synonym">Meloidogyne mayaguensis</name>
    <dbReference type="NCBI Taxonomy" id="390850"/>
    <lineage>
        <taxon>Eukaryota</taxon>
        <taxon>Metazoa</taxon>
        <taxon>Ecdysozoa</taxon>
        <taxon>Nematoda</taxon>
        <taxon>Chromadorea</taxon>
        <taxon>Rhabditida</taxon>
        <taxon>Tylenchina</taxon>
        <taxon>Tylenchomorpha</taxon>
        <taxon>Tylenchoidea</taxon>
        <taxon>Meloidogynidae</taxon>
        <taxon>Meloidogyninae</taxon>
        <taxon>Meloidogyne</taxon>
    </lineage>
</organism>
<feature type="transmembrane region" description="Helical" evidence="6">
    <location>
        <begin position="12"/>
        <end position="31"/>
    </location>
</feature>
<dbReference type="SUPFAM" id="SSF81321">
    <property type="entry name" value="Family A G protein-coupled receptor-like"/>
    <property type="match status" value="1"/>
</dbReference>
<comment type="subcellular location">
    <subcellularLocation>
        <location evidence="1">Membrane</location>
        <topology evidence="1">Multi-pass membrane protein</topology>
    </subcellularLocation>
</comment>
<comment type="caution">
    <text evidence="7">The sequence shown here is derived from an EMBL/GenBank/DDBJ whole genome shotgun (WGS) entry which is preliminary data.</text>
</comment>
<accession>A0A6V7UBV2</accession>
<dbReference type="InterPro" id="IPR000609">
    <property type="entry name" value="7TM_GPCR_serpentine_rcpt_Srg"/>
</dbReference>
<dbReference type="PANTHER" id="PTHR31552">
    <property type="entry name" value="SERPENTINE RECEPTOR CLASS GAMMA"/>
    <property type="match status" value="1"/>
</dbReference>
<feature type="transmembrane region" description="Helical" evidence="6">
    <location>
        <begin position="51"/>
        <end position="73"/>
    </location>
</feature>
<evidence type="ECO:0000256" key="2">
    <source>
        <dbReference type="ARBA" id="ARBA00005692"/>
    </source>
</evidence>
<evidence type="ECO:0000256" key="3">
    <source>
        <dbReference type="ARBA" id="ARBA00022692"/>
    </source>
</evidence>
<comment type="similarity">
    <text evidence="2 6">Belongs to the nematode receptor-like protein srg family.</text>
</comment>
<dbReference type="Gene3D" id="1.20.1070.10">
    <property type="entry name" value="Rhodopsin 7-helix transmembrane proteins"/>
    <property type="match status" value="1"/>
</dbReference>
<gene>
    <name evidence="7" type="ORF">MENT_LOCUS10971</name>
</gene>
<dbReference type="GO" id="GO:0004888">
    <property type="term" value="F:transmembrane signaling receptor activity"/>
    <property type="evidence" value="ECO:0007669"/>
    <property type="project" value="InterPro"/>
</dbReference>
<comment type="caution">
    <text evidence="6">Lacks conserved residue(s) required for the propagation of feature annotation.</text>
</comment>
<evidence type="ECO:0000256" key="4">
    <source>
        <dbReference type="ARBA" id="ARBA00022989"/>
    </source>
</evidence>
<keyword evidence="3 6" id="KW-0812">Transmembrane</keyword>
<evidence type="ECO:0000256" key="1">
    <source>
        <dbReference type="ARBA" id="ARBA00004141"/>
    </source>
</evidence>
<dbReference type="Pfam" id="PF02118">
    <property type="entry name" value="Srg"/>
    <property type="match status" value="1"/>
</dbReference>
<sequence>MSSTSKSSLDIYIGQTIGAIISVPSVLLYLIECWTILRNWKQFNSSFYKLFLLSAFNNIFMNFIPSIIFARLIRLGWINNFYLGLPNWGPNLLIFLMFYNYHCENFITISTLLHRLSVIAKPFDYEKSWRLYLPLCGILIFFGPLLFTYRFGYWPLLFEVNKDASVEIVMNIKSTEERPLITNYMVMLMTSIGYLFVNILLNLAVYLIYRKKQSNLPTNTANDKSSRLLVYTIAIFFAQLLLCLFWLFLTIQVLGNIFTPNFNLILSNQYIWLSDLRTVTFPAWFLLWASTELNDKIRQKFPWIPTFKSSKVKVNNNSVQAMGVGGLAKVNVVHPVRSYSSSNSQISPNKRQSVPIYAGIQNNIENCGINGCELRNY</sequence>
<feature type="transmembrane region" description="Helical" evidence="6">
    <location>
        <begin position="228"/>
        <end position="249"/>
    </location>
</feature>
<dbReference type="EMBL" id="CAJEWN010000052">
    <property type="protein sequence ID" value="CAD2153024.1"/>
    <property type="molecule type" value="Genomic_DNA"/>
</dbReference>
<evidence type="ECO:0000256" key="6">
    <source>
        <dbReference type="RuleBase" id="RU280813"/>
    </source>
</evidence>
<dbReference type="GO" id="GO:0007606">
    <property type="term" value="P:sensory perception of chemical stimulus"/>
    <property type="evidence" value="ECO:0007669"/>
    <property type="project" value="UniProtKB-UniRule"/>
</dbReference>
<dbReference type="OrthoDB" id="5863443at2759"/>
<dbReference type="Proteomes" id="UP000580250">
    <property type="component" value="Unassembled WGS sequence"/>
</dbReference>
<dbReference type="AlphaFoldDB" id="A0A6V7UBV2"/>
<evidence type="ECO:0000313" key="7">
    <source>
        <dbReference type="EMBL" id="CAD2153024.1"/>
    </source>
</evidence>
<reference evidence="7 8" key="1">
    <citation type="submission" date="2020-08" db="EMBL/GenBank/DDBJ databases">
        <authorList>
            <person name="Koutsovoulos G."/>
            <person name="Danchin GJ E."/>
        </authorList>
    </citation>
    <scope>NUCLEOTIDE SEQUENCE [LARGE SCALE GENOMIC DNA]</scope>
</reference>
<keyword evidence="5 6" id="KW-0472">Membrane</keyword>
<name>A0A6V7UBV2_MELEN</name>
<evidence type="ECO:0000256" key="5">
    <source>
        <dbReference type="ARBA" id="ARBA00023136"/>
    </source>
</evidence>
<dbReference type="GO" id="GO:0016020">
    <property type="term" value="C:membrane"/>
    <property type="evidence" value="ECO:0007669"/>
    <property type="project" value="UniProtKB-SubCell"/>
</dbReference>
<feature type="transmembrane region" description="Helical" evidence="6">
    <location>
        <begin position="184"/>
        <end position="208"/>
    </location>
</feature>
<keyword evidence="4 6" id="KW-1133">Transmembrane helix</keyword>
<feature type="transmembrane region" description="Helical" evidence="6">
    <location>
        <begin position="129"/>
        <end position="149"/>
    </location>
</feature>
<dbReference type="PANTHER" id="PTHR31552:SF8">
    <property type="entry name" value="SERPENTINE RECEPTOR CLASS GAMMA"/>
    <property type="match status" value="1"/>
</dbReference>